<dbReference type="EMBL" id="CM017324">
    <property type="protein sequence ID" value="KAE8039448.1"/>
    <property type="molecule type" value="Genomic_DNA"/>
</dbReference>
<evidence type="ECO:0000313" key="6">
    <source>
        <dbReference type="Proteomes" id="UP000327013"/>
    </source>
</evidence>
<feature type="region of interest" description="Disordered" evidence="3">
    <location>
        <begin position="246"/>
        <end position="265"/>
    </location>
</feature>
<dbReference type="AlphaFoldDB" id="A0A660KVN9"/>
<reference evidence="5 6" key="1">
    <citation type="submission" date="2019-06" db="EMBL/GenBank/DDBJ databases">
        <title>A chromosomal-level reference genome of Carpinus fangiana (Coryloideae, Betulaceae).</title>
        <authorList>
            <person name="Yang X."/>
            <person name="Wang Z."/>
            <person name="Zhang L."/>
            <person name="Hao G."/>
            <person name="Liu J."/>
            <person name="Yang Y."/>
        </authorList>
    </citation>
    <scope>NUCLEOTIDE SEQUENCE [LARGE SCALE GENOMIC DNA]</scope>
    <source>
        <strain evidence="5">Cfa_2016G</strain>
        <tissue evidence="5">Leaf</tissue>
    </source>
</reference>
<dbReference type="Pfam" id="PF00439">
    <property type="entry name" value="Bromodomain"/>
    <property type="match status" value="1"/>
</dbReference>
<feature type="domain" description="Bromo" evidence="4">
    <location>
        <begin position="147"/>
        <end position="217"/>
    </location>
</feature>
<evidence type="ECO:0000313" key="5">
    <source>
        <dbReference type="EMBL" id="KAE8039448.1"/>
    </source>
</evidence>
<dbReference type="OrthoDB" id="21449at2759"/>
<dbReference type="InterPro" id="IPR051831">
    <property type="entry name" value="Bromodomain_contain_prot"/>
</dbReference>
<dbReference type="PROSITE" id="PS50014">
    <property type="entry name" value="BROMODOMAIN_2"/>
    <property type="match status" value="1"/>
</dbReference>
<keyword evidence="1 2" id="KW-0103">Bromodomain</keyword>
<dbReference type="Gene3D" id="1.20.920.10">
    <property type="entry name" value="Bromodomain-like"/>
    <property type="match status" value="1"/>
</dbReference>
<feature type="region of interest" description="Disordered" evidence="3">
    <location>
        <begin position="272"/>
        <end position="312"/>
    </location>
</feature>
<dbReference type="CDD" id="cd04369">
    <property type="entry name" value="Bromodomain"/>
    <property type="match status" value="1"/>
</dbReference>
<organism evidence="5 6">
    <name type="scientific">Carpinus fangiana</name>
    <dbReference type="NCBI Taxonomy" id="176857"/>
    <lineage>
        <taxon>Eukaryota</taxon>
        <taxon>Viridiplantae</taxon>
        <taxon>Streptophyta</taxon>
        <taxon>Embryophyta</taxon>
        <taxon>Tracheophyta</taxon>
        <taxon>Spermatophyta</taxon>
        <taxon>Magnoliopsida</taxon>
        <taxon>eudicotyledons</taxon>
        <taxon>Gunneridae</taxon>
        <taxon>Pentapetalae</taxon>
        <taxon>rosids</taxon>
        <taxon>fabids</taxon>
        <taxon>Fagales</taxon>
        <taxon>Betulaceae</taxon>
        <taxon>Carpinus</taxon>
    </lineage>
</organism>
<evidence type="ECO:0000256" key="1">
    <source>
        <dbReference type="ARBA" id="ARBA00023117"/>
    </source>
</evidence>
<name>A0A660KVN9_9ROSI</name>
<protein>
    <recommendedName>
        <fullName evidence="4">Bromo domain-containing protein</fullName>
    </recommendedName>
</protein>
<dbReference type="Proteomes" id="UP000327013">
    <property type="component" value="Chromosome 4"/>
</dbReference>
<gene>
    <name evidence="5" type="ORF">FH972_011858</name>
</gene>
<dbReference type="PANTHER" id="PTHR22881:SF26">
    <property type="entry name" value="BROMODOMAIN CONTAINING PROTEIN, EXPRESSED"/>
    <property type="match status" value="1"/>
</dbReference>
<keyword evidence="6" id="KW-1185">Reference proteome</keyword>
<evidence type="ECO:0000256" key="3">
    <source>
        <dbReference type="SAM" id="MobiDB-lite"/>
    </source>
</evidence>
<evidence type="ECO:0000256" key="2">
    <source>
        <dbReference type="PROSITE-ProRule" id="PRU00035"/>
    </source>
</evidence>
<feature type="region of interest" description="Disordered" evidence="3">
    <location>
        <begin position="23"/>
        <end position="45"/>
    </location>
</feature>
<sequence>MGEEGGEILEMSRRRSARIWALEEEKEKKKKKKKEEEEEEQKACATKSNEQMMMMMMIGVPHSEDCEVEERRLSRPPTVRQYDRRRVRKRKRLEDVVVTSLAYPSHEGQNQIKHASIKIGIDQLPTSSSLQRIPQVRVLEFVLDILQRRDTQEIFAQPVDPQEVEGYYRIIKEPMDFGTMRAKLQEGMYTSLEQFEHDVFLISNNALHFNSSTTIYYREARAIQELALRVFHALRSDPENFELEFSQTRRRPGRKPLGEPTGTKLVRCGRVNTGVSPKRNTKTGRPFTPVPHFDQRENKLVPSGSGGGFETERRRTYRPWTSYSSENDSIVSSLYSAPKPLVHINHEDLGYKESLMQFVKDLGPTAQMVANKKLAKYLQIEASNCQSQTPTLLANTPNCLPPAPSLTQAPAYLDGVNNGAYKGKMACIDSTSIRDMVPSSDIMGICGNPQRENAYFNNINDVKIGSSGEIAANARENMDIYTLSKGKMICTDDNMDLHGNGRYDTNQNQNRAIWLGAHSPLTGNENINSPAGNGNTNICSKNKPTDMVAAELQSRLLELMCRSNNYSDTSFLPPQASKLLGQATTSMHGLGSQNEGGANSAQAAQSLKWSRPTLQQAICDFPNVQMQLNKEKLFGQGTVLQQALHIETAHKMALLHAMSFYDKATPESHQAEASAQCFQGIQGQSLTDTKQLDLALQL</sequence>
<accession>A0A660KVN9</accession>
<evidence type="ECO:0000259" key="4">
    <source>
        <dbReference type="PROSITE" id="PS50014"/>
    </source>
</evidence>
<dbReference type="InterPro" id="IPR001487">
    <property type="entry name" value="Bromodomain"/>
</dbReference>
<dbReference type="SUPFAM" id="SSF47370">
    <property type="entry name" value="Bromodomain"/>
    <property type="match status" value="1"/>
</dbReference>
<dbReference type="PANTHER" id="PTHR22881">
    <property type="entry name" value="BROMODOMAIN CONTAINING PROTEIN"/>
    <property type="match status" value="1"/>
</dbReference>
<dbReference type="SMART" id="SM00297">
    <property type="entry name" value="BROMO"/>
    <property type="match status" value="1"/>
</dbReference>
<dbReference type="PRINTS" id="PR00503">
    <property type="entry name" value="BROMODOMAIN"/>
</dbReference>
<proteinExistence type="predicted"/>
<dbReference type="InterPro" id="IPR036427">
    <property type="entry name" value="Bromodomain-like_sf"/>
</dbReference>